<feature type="region of interest" description="Disordered" evidence="1">
    <location>
        <begin position="143"/>
        <end position="167"/>
    </location>
</feature>
<gene>
    <name evidence="3" type="ORF">O0I10_008309</name>
</gene>
<feature type="compositionally biased region" description="Low complexity" evidence="1">
    <location>
        <begin position="302"/>
        <end position="316"/>
    </location>
</feature>
<name>A0AAD7V060_9FUNG</name>
<reference evidence="3 4" key="1">
    <citation type="submission" date="2023-03" db="EMBL/GenBank/DDBJ databases">
        <title>Genome sequence of Lichtheimia ornata CBS 291.66.</title>
        <authorList>
            <person name="Mohabir J.T."/>
            <person name="Shea T.P."/>
            <person name="Kurbessoian T."/>
            <person name="Berby B."/>
            <person name="Fontaine J."/>
            <person name="Livny J."/>
            <person name="Gnirke A."/>
            <person name="Stajich J.E."/>
            <person name="Cuomo C.A."/>
        </authorList>
    </citation>
    <scope>NUCLEOTIDE SEQUENCE [LARGE SCALE GENOMIC DNA]</scope>
    <source>
        <strain evidence="3">CBS 291.66</strain>
    </source>
</reference>
<sequence>MFVAASHHHSRHQSYWSWENIQPSTNLYTKPNVIQCTPTIGIPGNDILRLTLSLDDMAILPLLSIAFGSCVTPTTSTMIDAMTIELSAIVPEKEHIEDAVDRMPVPVRVIICSARQQQQAQVLDNWLVATMTYSCDIQKQLRTENNNDGDDRQVGDDYKGKQPAVGRYDTSSASSRCCFFTVLPTTMEEEKAKTTCEEDSFNMILSSPPLLASSTSTKVAVQSAMDPTRYDKARITVGAADYSYPSNNNNDHDDSACSLTTTTPSNMSHQQQQSSQDNSNMHPYIISPMQMQAGPAADTVRSVSTPCSSSSSSSPSQQELQQFMDTSIMVAFSRSTPSPSTTTTTQQPTTQDIDAYAFVPYKANLHVRGDLNTMVQQWTQEEWQQQRRLVRFWRQQTTGPEDIECTFAPISQSEHPEQASMIVVSCIYWQEMDDFFITSVDCLYLLECLLAVRFTVEEKNRIRRNLEEFKPLTVSRSKVESAPFFRLVMGFPNPRPRNIEKDVKVFPWKSLGQALKKIIGRYTASYSSTASVNFTALACTTTTSTGSSSYHDRVLVEADKDDGGDDDDTLSNSQQ</sequence>
<comment type="caution">
    <text evidence="3">The sequence shown here is derived from an EMBL/GenBank/DDBJ whole genome shotgun (WGS) entry which is preliminary data.</text>
</comment>
<dbReference type="PANTHER" id="PTHR39463">
    <property type="entry name" value="MEDUSA"/>
    <property type="match status" value="1"/>
</dbReference>
<dbReference type="RefSeq" id="XP_058340999.1">
    <property type="nucleotide sequence ID" value="XM_058488314.1"/>
</dbReference>
<proteinExistence type="predicted"/>
<dbReference type="InterPro" id="IPR055509">
    <property type="entry name" value="DUF7082"/>
</dbReference>
<dbReference type="Pfam" id="PF23305">
    <property type="entry name" value="DUF7082"/>
    <property type="match status" value="1"/>
</dbReference>
<evidence type="ECO:0000259" key="2">
    <source>
        <dbReference type="Pfam" id="PF23305"/>
    </source>
</evidence>
<dbReference type="GO" id="GO:0005634">
    <property type="term" value="C:nucleus"/>
    <property type="evidence" value="ECO:0007669"/>
    <property type="project" value="TreeGrafter"/>
</dbReference>
<dbReference type="PANTHER" id="PTHR39463:SF1">
    <property type="entry name" value="MEDUSA"/>
    <property type="match status" value="1"/>
</dbReference>
<dbReference type="EMBL" id="JARTCD010000043">
    <property type="protein sequence ID" value="KAJ8656086.1"/>
    <property type="molecule type" value="Genomic_DNA"/>
</dbReference>
<dbReference type="Proteomes" id="UP001234581">
    <property type="component" value="Unassembled WGS sequence"/>
</dbReference>
<keyword evidence="4" id="KW-1185">Reference proteome</keyword>
<dbReference type="GeneID" id="83215716"/>
<evidence type="ECO:0000313" key="3">
    <source>
        <dbReference type="EMBL" id="KAJ8656086.1"/>
    </source>
</evidence>
<dbReference type="AlphaFoldDB" id="A0AAD7V060"/>
<evidence type="ECO:0000256" key="1">
    <source>
        <dbReference type="SAM" id="MobiDB-lite"/>
    </source>
</evidence>
<feature type="region of interest" description="Disordered" evidence="1">
    <location>
        <begin position="242"/>
        <end position="318"/>
    </location>
</feature>
<organism evidence="3 4">
    <name type="scientific">Lichtheimia ornata</name>
    <dbReference type="NCBI Taxonomy" id="688661"/>
    <lineage>
        <taxon>Eukaryota</taxon>
        <taxon>Fungi</taxon>
        <taxon>Fungi incertae sedis</taxon>
        <taxon>Mucoromycota</taxon>
        <taxon>Mucoromycotina</taxon>
        <taxon>Mucoromycetes</taxon>
        <taxon>Mucorales</taxon>
        <taxon>Lichtheimiaceae</taxon>
        <taxon>Lichtheimia</taxon>
    </lineage>
</organism>
<feature type="compositionally biased region" description="Basic and acidic residues" evidence="1">
    <location>
        <begin position="149"/>
        <end position="160"/>
    </location>
</feature>
<evidence type="ECO:0000313" key="4">
    <source>
        <dbReference type="Proteomes" id="UP001234581"/>
    </source>
</evidence>
<feature type="compositionally biased region" description="Low complexity" evidence="1">
    <location>
        <begin position="265"/>
        <end position="282"/>
    </location>
</feature>
<accession>A0AAD7V060</accession>
<feature type="domain" description="DUF7082" evidence="2">
    <location>
        <begin position="362"/>
        <end position="519"/>
    </location>
</feature>
<protein>
    <recommendedName>
        <fullName evidence="2">DUF7082 domain-containing protein</fullName>
    </recommendedName>
</protein>